<evidence type="ECO:0000313" key="15">
    <source>
        <dbReference type="EMBL" id="MBI2096684.1"/>
    </source>
</evidence>
<keyword evidence="7" id="KW-0862">Zinc</keyword>
<dbReference type="AlphaFoldDB" id="A0A931WMW5"/>
<keyword evidence="6 13" id="KW-0812">Transmembrane</keyword>
<feature type="transmembrane region" description="Helical" evidence="14">
    <location>
        <begin position="171"/>
        <end position="194"/>
    </location>
</feature>
<keyword evidence="11 14" id="KW-0472">Membrane</keyword>
<dbReference type="GO" id="GO:0043190">
    <property type="term" value="C:ATP-binding cassette (ABC) transporter complex"/>
    <property type="evidence" value="ECO:0007669"/>
    <property type="project" value="InterPro"/>
</dbReference>
<evidence type="ECO:0000256" key="13">
    <source>
        <dbReference type="RuleBase" id="RU003943"/>
    </source>
</evidence>
<comment type="similarity">
    <text evidence="3 13">Belongs to the ABC-3 integral membrane protein family.</text>
</comment>
<evidence type="ECO:0000256" key="6">
    <source>
        <dbReference type="ARBA" id="ARBA00022692"/>
    </source>
</evidence>
<evidence type="ECO:0000256" key="10">
    <source>
        <dbReference type="ARBA" id="ARBA00023065"/>
    </source>
</evidence>
<keyword evidence="10" id="KW-0406">Ion transport</keyword>
<feature type="transmembrane region" description="Helical" evidence="14">
    <location>
        <begin position="26"/>
        <end position="43"/>
    </location>
</feature>
<evidence type="ECO:0000256" key="1">
    <source>
        <dbReference type="ARBA" id="ARBA00002313"/>
    </source>
</evidence>
<proteinExistence type="inferred from homology"/>
<dbReference type="PANTHER" id="PTHR30477:SF23">
    <property type="entry name" value="HIGH-AFFINITY ZINC UPTAKE SYSTEM MEMBRANE PROTEIN ZNUB"/>
    <property type="match status" value="1"/>
</dbReference>
<dbReference type="PANTHER" id="PTHR30477">
    <property type="entry name" value="ABC-TRANSPORTER METAL-BINDING PROTEIN"/>
    <property type="match status" value="1"/>
</dbReference>
<dbReference type="Gene3D" id="1.10.3470.10">
    <property type="entry name" value="ABC transporter involved in vitamin B12 uptake, BtuC"/>
    <property type="match status" value="1"/>
</dbReference>
<dbReference type="Proteomes" id="UP000724148">
    <property type="component" value="Unassembled WGS sequence"/>
</dbReference>
<feature type="transmembrane region" description="Helical" evidence="14">
    <location>
        <begin position="108"/>
        <end position="136"/>
    </location>
</feature>
<keyword evidence="8" id="KW-0864">Zinc transport</keyword>
<feature type="transmembrane region" description="Helical" evidence="14">
    <location>
        <begin position="148"/>
        <end position="165"/>
    </location>
</feature>
<dbReference type="GO" id="GO:0010043">
    <property type="term" value="P:response to zinc ion"/>
    <property type="evidence" value="ECO:0007669"/>
    <property type="project" value="TreeGrafter"/>
</dbReference>
<evidence type="ECO:0000256" key="3">
    <source>
        <dbReference type="ARBA" id="ARBA00008034"/>
    </source>
</evidence>
<feature type="transmembrane region" description="Helical" evidence="14">
    <location>
        <begin position="63"/>
        <end position="83"/>
    </location>
</feature>
<accession>A0A931WMW5</accession>
<comment type="caution">
    <text evidence="15">The sequence shown here is derived from an EMBL/GenBank/DDBJ whole genome shotgun (WGS) entry which is preliminary data.</text>
</comment>
<evidence type="ECO:0000256" key="2">
    <source>
        <dbReference type="ARBA" id="ARBA00004651"/>
    </source>
</evidence>
<name>A0A931WMW5_9BACT</name>
<gene>
    <name evidence="15" type="ORF">HYT40_00795</name>
</gene>
<evidence type="ECO:0000256" key="9">
    <source>
        <dbReference type="ARBA" id="ARBA00022989"/>
    </source>
</evidence>
<keyword evidence="9 14" id="KW-1133">Transmembrane helix</keyword>
<dbReference type="EMBL" id="JACOZA010000020">
    <property type="protein sequence ID" value="MBI2096684.1"/>
    <property type="molecule type" value="Genomic_DNA"/>
</dbReference>
<dbReference type="InterPro" id="IPR001626">
    <property type="entry name" value="ABC_TroCD"/>
</dbReference>
<dbReference type="GO" id="GO:0006829">
    <property type="term" value="P:zinc ion transport"/>
    <property type="evidence" value="ECO:0007669"/>
    <property type="project" value="UniProtKB-KW"/>
</dbReference>
<evidence type="ECO:0000256" key="8">
    <source>
        <dbReference type="ARBA" id="ARBA00022906"/>
    </source>
</evidence>
<evidence type="ECO:0000256" key="14">
    <source>
        <dbReference type="SAM" id="Phobius"/>
    </source>
</evidence>
<organism evidence="15 16">
    <name type="scientific">Candidatus Sungiibacteriota bacterium</name>
    <dbReference type="NCBI Taxonomy" id="2750080"/>
    <lineage>
        <taxon>Bacteria</taxon>
        <taxon>Candidatus Sungiibacteriota</taxon>
    </lineage>
</organism>
<keyword evidence="5" id="KW-1003">Cell membrane</keyword>
<evidence type="ECO:0000256" key="12">
    <source>
        <dbReference type="ARBA" id="ARBA00040080"/>
    </source>
</evidence>
<dbReference type="InterPro" id="IPR037294">
    <property type="entry name" value="ABC_BtuC-like"/>
</dbReference>
<comment type="subcellular location">
    <subcellularLocation>
        <location evidence="2 13">Cell membrane</location>
        <topology evidence="2 13">Multi-pass membrane protein</topology>
    </subcellularLocation>
</comment>
<dbReference type="SUPFAM" id="SSF81345">
    <property type="entry name" value="ABC transporter involved in vitamin B12 uptake, BtuC"/>
    <property type="match status" value="1"/>
</dbReference>
<evidence type="ECO:0000256" key="11">
    <source>
        <dbReference type="ARBA" id="ARBA00023136"/>
    </source>
</evidence>
<comment type="function">
    <text evidence="1">Involved in the high-affinity zinc uptake transport system.</text>
</comment>
<evidence type="ECO:0000313" key="16">
    <source>
        <dbReference type="Proteomes" id="UP000724148"/>
    </source>
</evidence>
<protein>
    <recommendedName>
        <fullName evidence="12">High-affinity zinc uptake system membrane protein ZnuB</fullName>
    </recommendedName>
</protein>
<evidence type="ECO:0000256" key="5">
    <source>
        <dbReference type="ARBA" id="ARBA00022475"/>
    </source>
</evidence>
<evidence type="ECO:0000256" key="7">
    <source>
        <dbReference type="ARBA" id="ARBA00022833"/>
    </source>
</evidence>
<evidence type="ECO:0000256" key="4">
    <source>
        <dbReference type="ARBA" id="ARBA00022448"/>
    </source>
</evidence>
<keyword evidence="4 13" id="KW-0813">Transport</keyword>
<reference evidence="15" key="1">
    <citation type="submission" date="2020-07" db="EMBL/GenBank/DDBJ databases">
        <title>Huge and variable diversity of episymbiotic CPR bacteria and DPANN archaea in groundwater ecosystems.</title>
        <authorList>
            <person name="He C.Y."/>
            <person name="Keren R."/>
            <person name="Whittaker M."/>
            <person name="Farag I.F."/>
            <person name="Doudna J."/>
            <person name="Cate J.H.D."/>
            <person name="Banfield J.F."/>
        </authorList>
    </citation>
    <scope>NUCLEOTIDE SEQUENCE</scope>
    <source>
        <strain evidence="15">NC_groundwater_193_Ag_S-0.1um_51_7</strain>
    </source>
</reference>
<sequence length="199" mass="20571">MGAFLFLFAAALLILGIERRTDLPVDAIVGVLFTASLAAGILLTPEPELLEALFGDFTKITPLGAGLTVTASLAVVIVMAKIMRPVTFSIIAPDLGHVSQLKTKTASLLFLAMLALVVALGVKFVGTLLMGTLTIIPAASAKNVARTLLGFCLASVLFAALAVLVGMGAAYYFGILAGPAIILSGVLIFLLTLVSRPFV</sequence>
<dbReference type="GO" id="GO:0055085">
    <property type="term" value="P:transmembrane transport"/>
    <property type="evidence" value="ECO:0007669"/>
    <property type="project" value="InterPro"/>
</dbReference>
<dbReference type="Pfam" id="PF00950">
    <property type="entry name" value="ABC-3"/>
    <property type="match status" value="1"/>
</dbReference>